<evidence type="ECO:0000313" key="3">
    <source>
        <dbReference type="EMBL" id="PJR13462.1"/>
    </source>
</evidence>
<dbReference type="AlphaFoldDB" id="A0A2J0YYV9"/>
<protein>
    <submittedName>
        <fullName evidence="3">Thioesterase</fullName>
    </submittedName>
</protein>
<comment type="similarity">
    <text evidence="1">Belongs to the 4-hydroxybenzoyl-CoA thioesterase family.</text>
</comment>
<organism evidence="3 4">
    <name type="scientific">Rhizobium meliloti</name>
    <name type="common">Ensifer meliloti</name>
    <name type="synonym">Sinorhizobium meliloti</name>
    <dbReference type="NCBI Taxonomy" id="382"/>
    <lineage>
        <taxon>Bacteria</taxon>
        <taxon>Pseudomonadati</taxon>
        <taxon>Pseudomonadota</taxon>
        <taxon>Alphaproteobacteria</taxon>
        <taxon>Hyphomicrobiales</taxon>
        <taxon>Rhizobiaceae</taxon>
        <taxon>Sinorhizobium/Ensifer group</taxon>
        <taxon>Sinorhizobium</taxon>
    </lineage>
</organism>
<dbReference type="SUPFAM" id="SSF54637">
    <property type="entry name" value="Thioesterase/thiol ester dehydrase-isomerase"/>
    <property type="match status" value="1"/>
</dbReference>
<dbReference type="RefSeq" id="WP_100673440.1">
    <property type="nucleotide sequence ID" value="NZ_NJGD01000010.1"/>
</dbReference>
<proteinExistence type="inferred from homology"/>
<evidence type="ECO:0000256" key="2">
    <source>
        <dbReference type="ARBA" id="ARBA00022801"/>
    </source>
</evidence>
<accession>A0A2J0YYV9</accession>
<dbReference type="CDD" id="cd00586">
    <property type="entry name" value="4HBT"/>
    <property type="match status" value="1"/>
</dbReference>
<evidence type="ECO:0000256" key="1">
    <source>
        <dbReference type="ARBA" id="ARBA00005953"/>
    </source>
</evidence>
<dbReference type="GO" id="GO:0047617">
    <property type="term" value="F:fatty acyl-CoA hydrolase activity"/>
    <property type="evidence" value="ECO:0007669"/>
    <property type="project" value="TreeGrafter"/>
</dbReference>
<dbReference type="EMBL" id="NJGD01000010">
    <property type="protein sequence ID" value="PJR13462.1"/>
    <property type="molecule type" value="Genomic_DNA"/>
</dbReference>
<reference evidence="3 4" key="1">
    <citation type="submission" date="2017-06" db="EMBL/GenBank/DDBJ databases">
        <title>Ensifer strains isolated from leguminous trees and herbs display diverse denitrification phenotypes with some acting as strong N2O sinks.</title>
        <authorList>
            <person name="Woliy K."/>
            <person name="Mania D."/>
            <person name="Bakken L.R."/>
            <person name="Frostegard A."/>
        </authorList>
    </citation>
    <scope>NUCLEOTIDE SEQUENCE [LARGE SCALE GENOMIC DNA]</scope>
    <source>
        <strain evidence="3 4">AC50a</strain>
    </source>
</reference>
<dbReference type="Gene3D" id="3.10.129.10">
    <property type="entry name" value="Hotdog Thioesterase"/>
    <property type="match status" value="1"/>
</dbReference>
<name>A0A2J0YYV9_RHIML</name>
<dbReference type="InterPro" id="IPR050563">
    <property type="entry name" value="4-hydroxybenzoyl-CoA_TE"/>
</dbReference>
<dbReference type="Pfam" id="PF13279">
    <property type="entry name" value="4HBT_2"/>
    <property type="match status" value="1"/>
</dbReference>
<dbReference type="Proteomes" id="UP000231987">
    <property type="component" value="Unassembled WGS sequence"/>
</dbReference>
<gene>
    <name evidence="3" type="ORF">CEJ86_21935</name>
</gene>
<comment type="caution">
    <text evidence="3">The sequence shown here is derived from an EMBL/GenBank/DDBJ whole genome shotgun (WGS) entry which is preliminary data.</text>
</comment>
<keyword evidence="2" id="KW-0378">Hydrolase</keyword>
<evidence type="ECO:0000313" key="4">
    <source>
        <dbReference type="Proteomes" id="UP000231987"/>
    </source>
</evidence>
<dbReference type="InterPro" id="IPR029069">
    <property type="entry name" value="HotDog_dom_sf"/>
</dbReference>
<dbReference type="PANTHER" id="PTHR31793">
    <property type="entry name" value="4-HYDROXYBENZOYL-COA THIOESTERASE FAMILY MEMBER"/>
    <property type="match status" value="1"/>
</dbReference>
<sequence length="149" mass="16866">MTERRPTERRQAFAWFTAVSLRWNDIDIFGHVNNARYYEFFDSAVLGFLHQKELGLGRDGGAMLVVENGCRYHREIIFTDQLDMGLRVESIGTSSVRYRLAAFLNGSDEAAADGHFIHVFIDAASKRPAPFPAPLRAHLESILTLPPEE</sequence>
<dbReference type="PANTHER" id="PTHR31793:SF27">
    <property type="entry name" value="NOVEL THIOESTERASE SUPERFAMILY DOMAIN AND SAPOSIN A-TYPE DOMAIN CONTAINING PROTEIN (0610012H03RIK)"/>
    <property type="match status" value="1"/>
</dbReference>